<keyword evidence="4" id="KW-1185">Reference proteome</keyword>
<feature type="compositionally biased region" description="Low complexity" evidence="1">
    <location>
        <begin position="337"/>
        <end position="346"/>
    </location>
</feature>
<proteinExistence type="predicted"/>
<sequence length="356" mass="36242">MTRPSLFGVTFLQVACSFVVIFVTTTSLLGPADRCYLSNKPHELGACYFAVTAGAVSIGTAVLAGCLSCLSCDCCGLGPVCSILLAAFNCIWWLAAAAVLTAATAVADAAGMQAAGPRHALIAAAWTAAVLELVHSILACVAVGNNVCNILFCVPAVQADEECCAGCEECCGGSCSCCCRPNRRRHPLPHHQQPLLPGTAVAAAATAAVLSKRAWWGVVQPQQQQQQQQRPAGAWPHAAAVAGQPPGAAGYMPPPPTAGQPFVYMAPSQQPGLTAGGSAVGVPVAAAAAAPGVPVGSHQMQGGAGPYAAAAPSAPALAAGPYAPPVVLQPGQHQQHHQQQQQQQQHMDAYPKIAKQ</sequence>
<feature type="transmembrane region" description="Helical" evidence="2">
    <location>
        <begin position="44"/>
        <end position="63"/>
    </location>
</feature>
<dbReference type="EMBL" id="FNXT01001257">
    <property type="protein sequence ID" value="SZX76410.1"/>
    <property type="molecule type" value="Genomic_DNA"/>
</dbReference>
<name>A0A383WG79_TETOB</name>
<dbReference type="STRING" id="3088.A0A383WG79"/>
<keyword evidence="2" id="KW-0812">Transmembrane</keyword>
<feature type="transmembrane region" description="Helical" evidence="2">
    <location>
        <begin position="6"/>
        <end position="32"/>
    </location>
</feature>
<feature type="transmembrane region" description="Helical" evidence="2">
    <location>
        <begin position="119"/>
        <end position="144"/>
    </location>
</feature>
<gene>
    <name evidence="3" type="ORF">BQ4739_LOCUS16797</name>
</gene>
<organism evidence="3 4">
    <name type="scientific">Tetradesmus obliquus</name>
    <name type="common">Green alga</name>
    <name type="synonym">Acutodesmus obliquus</name>
    <dbReference type="NCBI Taxonomy" id="3088"/>
    <lineage>
        <taxon>Eukaryota</taxon>
        <taxon>Viridiplantae</taxon>
        <taxon>Chlorophyta</taxon>
        <taxon>core chlorophytes</taxon>
        <taxon>Chlorophyceae</taxon>
        <taxon>CS clade</taxon>
        <taxon>Sphaeropleales</taxon>
        <taxon>Scenedesmaceae</taxon>
        <taxon>Tetradesmus</taxon>
    </lineage>
</organism>
<dbReference type="AlphaFoldDB" id="A0A383WG79"/>
<feature type="region of interest" description="Disordered" evidence="1">
    <location>
        <begin position="223"/>
        <end position="251"/>
    </location>
</feature>
<feature type="region of interest" description="Disordered" evidence="1">
    <location>
        <begin position="318"/>
        <end position="356"/>
    </location>
</feature>
<reference evidence="3 4" key="1">
    <citation type="submission" date="2016-10" db="EMBL/GenBank/DDBJ databases">
        <authorList>
            <person name="Cai Z."/>
        </authorList>
    </citation>
    <scope>NUCLEOTIDE SEQUENCE [LARGE SCALE GENOMIC DNA]</scope>
</reference>
<protein>
    <submittedName>
        <fullName evidence="3">Uncharacterized protein</fullName>
    </submittedName>
</protein>
<keyword evidence="2" id="KW-1133">Transmembrane helix</keyword>
<evidence type="ECO:0000256" key="2">
    <source>
        <dbReference type="SAM" id="Phobius"/>
    </source>
</evidence>
<accession>A0A383WG79</accession>
<evidence type="ECO:0000313" key="3">
    <source>
        <dbReference type="EMBL" id="SZX76410.1"/>
    </source>
</evidence>
<evidence type="ECO:0000256" key="1">
    <source>
        <dbReference type="SAM" id="MobiDB-lite"/>
    </source>
</evidence>
<evidence type="ECO:0000313" key="4">
    <source>
        <dbReference type="Proteomes" id="UP000256970"/>
    </source>
</evidence>
<feature type="transmembrane region" description="Helical" evidence="2">
    <location>
        <begin position="83"/>
        <end position="107"/>
    </location>
</feature>
<dbReference type="Proteomes" id="UP000256970">
    <property type="component" value="Unassembled WGS sequence"/>
</dbReference>
<keyword evidence="2" id="KW-0472">Membrane</keyword>